<evidence type="ECO:0000256" key="9">
    <source>
        <dbReference type="PIRSR" id="PIRSR006356-1"/>
    </source>
</evidence>
<dbReference type="AlphaFoldDB" id="A0A6A7ZNC4"/>
<dbReference type="EMBL" id="WISP01000015">
    <property type="protein sequence ID" value="MQW02517.1"/>
    <property type="molecule type" value="Genomic_DNA"/>
</dbReference>
<comment type="subcellular location">
    <subcellularLocation>
        <location evidence="1 8">Cytoplasm</location>
    </subcellularLocation>
</comment>
<dbReference type="GO" id="GO:0019546">
    <property type="term" value="P:L-arginine deiminase pathway"/>
    <property type="evidence" value="ECO:0007669"/>
    <property type="project" value="UniProtKB-UniRule"/>
</dbReference>
<dbReference type="NCBIfam" id="TIGR01078">
    <property type="entry name" value="arcA"/>
    <property type="match status" value="1"/>
</dbReference>
<dbReference type="GO" id="GO:0016990">
    <property type="term" value="F:arginine deiminase activity"/>
    <property type="evidence" value="ECO:0007669"/>
    <property type="project" value="UniProtKB-UniRule"/>
</dbReference>
<dbReference type="PANTHER" id="PTHR47271">
    <property type="entry name" value="ARGININE DEIMINASE"/>
    <property type="match status" value="1"/>
</dbReference>
<accession>A0A6A7ZNC4</accession>
<feature type="active site" description="Amidino-cysteine intermediate" evidence="8 9">
    <location>
        <position position="398"/>
    </location>
</feature>
<dbReference type="PIRSF" id="PIRSF006356">
    <property type="entry name" value="Arg_deiminase"/>
    <property type="match status" value="1"/>
</dbReference>
<dbReference type="InterPro" id="IPR003876">
    <property type="entry name" value="Arg_deiminase"/>
</dbReference>
<evidence type="ECO:0000256" key="7">
    <source>
        <dbReference type="ARBA" id="ARBA00049429"/>
    </source>
</evidence>
<comment type="caution">
    <text evidence="11">The sequence shown here is derived from an EMBL/GenBank/DDBJ whole genome shotgun (WGS) entry which is preliminary data.</text>
</comment>
<dbReference type="GO" id="GO:0005737">
    <property type="term" value="C:cytoplasm"/>
    <property type="evidence" value="ECO:0007669"/>
    <property type="project" value="UniProtKB-SubCell"/>
</dbReference>
<evidence type="ECO:0000256" key="8">
    <source>
        <dbReference type="HAMAP-Rule" id="MF_00242"/>
    </source>
</evidence>
<name>A0A6A7ZNC4_RHIML</name>
<reference evidence="11" key="1">
    <citation type="journal article" date="2013" name="Genome Biol.">
        <title>Comparative genomics of the core and accessory genomes of 48 Sinorhizobium strains comprising five genospecies.</title>
        <authorList>
            <person name="Sugawara M."/>
            <person name="Epstein B."/>
            <person name="Badgley B.D."/>
            <person name="Unno T."/>
            <person name="Xu L."/>
            <person name="Reese J."/>
            <person name="Gyaneshwar P."/>
            <person name="Denny R."/>
            <person name="Mudge J."/>
            <person name="Bharti A.K."/>
            <person name="Farmer A.D."/>
            <person name="May G.D."/>
            <person name="Woodward J.E."/>
            <person name="Medigue C."/>
            <person name="Vallenet D."/>
            <person name="Lajus A."/>
            <person name="Rouy Z."/>
            <person name="Martinez-Vaz B."/>
            <person name="Tiffin P."/>
            <person name="Young N.D."/>
            <person name="Sadowsky M.J."/>
        </authorList>
    </citation>
    <scope>NUCLEOTIDE SEQUENCE</scope>
    <source>
        <strain evidence="11">M30</strain>
    </source>
</reference>
<organism evidence="11">
    <name type="scientific">Rhizobium meliloti</name>
    <name type="common">Ensifer meliloti</name>
    <name type="synonym">Sinorhizobium meliloti</name>
    <dbReference type="NCBI Taxonomy" id="382"/>
    <lineage>
        <taxon>Bacteria</taxon>
        <taxon>Pseudomonadati</taxon>
        <taxon>Pseudomonadota</taxon>
        <taxon>Alphaproteobacteria</taxon>
        <taxon>Hyphomicrobiales</taxon>
        <taxon>Rhizobiaceae</taxon>
        <taxon>Sinorhizobium/Ensifer group</taxon>
        <taxon>Sinorhizobium</taxon>
    </lineage>
</organism>
<evidence type="ECO:0000256" key="5">
    <source>
        <dbReference type="ARBA" id="ARBA00022503"/>
    </source>
</evidence>
<evidence type="ECO:0000256" key="4">
    <source>
        <dbReference type="ARBA" id="ARBA00022490"/>
    </source>
</evidence>
<dbReference type="RefSeq" id="WP_028010616.1">
    <property type="nucleotide sequence ID" value="NZ_JADZOB010000003.1"/>
</dbReference>
<keyword evidence="4 8" id="KW-0963">Cytoplasm</keyword>
<gene>
    <name evidence="8 11" type="primary">arcA</name>
    <name evidence="10" type="ORF">GHK45_01205</name>
    <name evidence="11" type="ORF">GHK45_05800</name>
</gene>
<dbReference type="HAMAP" id="MF_00242">
    <property type="entry name" value="Arg_deiminase"/>
    <property type="match status" value="1"/>
</dbReference>
<dbReference type="EMBL" id="WISP01000052">
    <property type="protein sequence ID" value="MQW03337.1"/>
    <property type="molecule type" value="Genomic_DNA"/>
</dbReference>
<dbReference type="Pfam" id="PF02274">
    <property type="entry name" value="ADI"/>
    <property type="match status" value="1"/>
</dbReference>
<comment type="catalytic activity">
    <reaction evidence="7 8">
        <text>L-arginine + H2O = L-citrulline + NH4(+)</text>
        <dbReference type="Rhea" id="RHEA:19597"/>
        <dbReference type="ChEBI" id="CHEBI:15377"/>
        <dbReference type="ChEBI" id="CHEBI:28938"/>
        <dbReference type="ChEBI" id="CHEBI:32682"/>
        <dbReference type="ChEBI" id="CHEBI:57743"/>
        <dbReference type="EC" id="3.5.3.6"/>
    </reaction>
</comment>
<dbReference type="PRINTS" id="PR01466">
    <property type="entry name" value="ARGDEIMINASE"/>
</dbReference>
<comment type="similarity">
    <text evidence="3 8">Belongs to the arginine deiminase family.</text>
</comment>
<dbReference type="UniPathway" id="UPA00254">
    <property type="reaction ID" value="UER00364"/>
</dbReference>
<comment type="pathway">
    <text evidence="2 8">Amino-acid degradation; L-arginine degradation via ADI pathway; carbamoyl phosphate from L-arginine: step 1/2.</text>
</comment>
<dbReference type="Gene3D" id="1.10.3930.10">
    <property type="entry name" value="Arginine deiminase"/>
    <property type="match status" value="1"/>
</dbReference>
<dbReference type="Gene3D" id="3.75.10.10">
    <property type="entry name" value="L-arginine/glycine Amidinotransferase, Chain A"/>
    <property type="match status" value="1"/>
</dbReference>
<dbReference type="EC" id="3.5.3.6" evidence="8"/>
<dbReference type="NCBIfam" id="NF002381">
    <property type="entry name" value="PRK01388.1"/>
    <property type="match status" value="1"/>
</dbReference>
<keyword evidence="6 8" id="KW-0378">Hydrolase</keyword>
<proteinExistence type="inferred from homology"/>
<evidence type="ECO:0000256" key="1">
    <source>
        <dbReference type="ARBA" id="ARBA00004496"/>
    </source>
</evidence>
<evidence type="ECO:0000256" key="2">
    <source>
        <dbReference type="ARBA" id="ARBA00005213"/>
    </source>
</evidence>
<dbReference type="SUPFAM" id="SSF55909">
    <property type="entry name" value="Pentein"/>
    <property type="match status" value="1"/>
</dbReference>
<protein>
    <recommendedName>
        <fullName evidence="8">Arginine deiminase</fullName>
        <shortName evidence="8">ADI</shortName>
        <ecNumber evidence="8">3.5.3.6</ecNumber>
    </recommendedName>
    <alternativeName>
        <fullName evidence="8">Arginine dihydrolase</fullName>
        <shortName evidence="8">AD</shortName>
    </alternativeName>
</protein>
<sequence>MRTVGVHSEVGKLRTVMVCRPSLAHQRLTPGNCHDLLFDDVIWVHEAQKDHYDFVLKMEERGVEVLELHDLLSDTLIDAEARKFVLDRRVAPNVMGSQIAELMRPWMEEMDSRRLAAFLIGGISIADLPEGQGKALMASAFHSTQFVLPPIPNTLFQRDPSCWIYNGVTCNPMFWPARRAETLIQRAVYKFHPSFKGAAFDIWWGDSDEQFANATMEGGDVMPIGNGILLVGMGERTTYQAVGQVAKALFKAGAATRVIGCLMPKSRAAMHLDTVFTFCDRDVVTLFADVVDQIRCYSLFPLDDEGNFEVRQEDRPMLEVVAEALGVDKLRTIATGGNTYEAEREQWDDGNNVVALEPGVVVAYDRNTYTNTLLRKAGIEVITIRGSELGRGRGGGHCMTCPIWREPTD</sequence>
<evidence type="ECO:0000313" key="10">
    <source>
        <dbReference type="EMBL" id="MQW02517.1"/>
    </source>
</evidence>
<keyword evidence="5 8" id="KW-0056">Arginine metabolism</keyword>
<evidence type="ECO:0000313" key="11">
    <source>
        <dbReference type="EMBL" id="MQW03337.1"/>
    </source>
</evidence>
<evidence type="ECO:0000256" key="6">
    <source>
        <dbReference type="ARBA" id="ARBA00022801"/>
    </source>
</evidence>
<evidence type="ECO:0000256" key="3">
    <source>
        <dbReference type="ARBA" id="ARBA00010206"/>
    </source>
</evidence>
<dbReference type="PANTHER" id="PTHR47271:SF3">
    <property type="entry name" value="ARGININE DEIMINASE"/>
    <property type="match status" value="1"/>
</dbReference>